<gene>
    <name evidence="6" type="ORF">PoB_000624200</name>
</gene>
<dbReference type="Gene3D" id="3.40.50.2300">
    <property type="match status" value="1"/>
</dbReference>
<dbReference type="PANTHER" id="PTHR10519">
    <property type="entry name" value="GABA-B RECEPTOR"/>
    <property type="match status" value="1"/>
</dbReference>
<proteinExistence type="predicted"/>
<keyword evidence="3" id="KW-0325">Glycoprotein</keyword>
<keyword evidence="1" id="KW-0297">G-protein coupled receptor</keyword>
<dbReference type="AlphaFoldDB" id="A0AAV3YBC4"/>
<protein>
    <submittedName>
        <fullName evidence="6">Gamma-aminobutyric acid type b receptor subunit 1</fullName>
    </submittedName>
</protein>
<name>A0AAV3YBC4_9GAST</name>
<comment type="caution">
    <text evidence="6">The sequence shown here is derived from an EMBL/GenBank/DDBJ whole genome shotgun (WGS) entry which is preliminary data.</text>
</comment>
<feature type="signal peptide" evidence="5">
    <location>
        <begin position="1"/>
        <end position="24"/>
    </location>
</feature>
<evidence type="ECO:0000256" key="4">
    <source>
        <dbReference type="ARBA" id="ARBA00023224"/>
    </source>
</evidence>
<dbReference type="GO" id="GO:0038039">
    <property type="term" value="C:G protein-coupled receptor heterodimeric complex"/>
    <property type="evidence" value="ECO:0007669"/>
    <property type="project" value="TreeGrafter"/>
</dbReference>
<organism evidence="6 7">
    <name type="scientific">Plakobranchus ocellatus</name>
    <dbReference type="NCBI Taxonomy" id="259542"/>
    <lineage>
        <taxon>Eukaryota</taxon>
        <taxon>Metazoa</taxon>
        <taxon>Spiralia</taxon>
        <taxon>Lophotrochozoa</taxon>
        <taxon>Mollusca</taxon>
        <taxon>Gastropoda</taxon>
        <taxon>Heterobranchia</taxon>
        <taxon>Euthyneura</taxon>
        <taxon>Panpulmonata</taxon>
        <taxon>Sacoglossa</taxon>
        <taxon>Placobranchoidea</taxon>
        <taxon>Plakobranchidae</taxon>
        <taxon>Plakobranchus</taxon>
    </lineage>
</organism>
<evidence type="ECO:0000256" key="2">
    <source>
        <dbReference type="ARBA" id="ARBA00023170"/>
    </source>
</evidence>
<dbReference type="EMBL" id="BLXT01000722">
    <property type="protein sequence ID" value="GFN79736.1"/>
    <property type="molecule type" value="Genomic_DNA"/>
</dbReference>
<feature type="chain" id="PRO_5044022419" evidence="5">
    <location>
        <begin position="25"/>
        <end position="112"/>
    </location>
</feature>
<dbReference type="SUPFAM" id="SSF53822">
    <property type="entry name" value="Periplasmic binding protein-like I"/>
    <property type="match status" value="1"/>
</dbReference>
<evidence type="ECO:0000313" key="6">
    <source>
        <dbReference type="EMBL" id="GFN79736.1"/>
    </source>
</evidence>
<reference evidence="6 7" key="1">
    <citation type="journal article" date="2021" name="Elife">
        <title>Chloroplast acquisition without the gene transfer in kleptoplastic sea slugs, Plakobranchus ocellatus.</title>
        <authorList>
            <person name="Maeda T."/>
            <person name="Takahashi S."/>
            <person name="Yoshida T."/>
            <person name="Shimamura S."/>
            <person name="Takaki Y."/>
            <person name="Nagai Y."/>
            <person name="Toyoda A."/>
            <person name="Suzuki Y."/>
            <person name="Arimoto A."/>
            <person name="Ishii H."/>
            <person name="Satoh N."/>
            <person name="Nishiyama T."/>
            <person name="Hasebe M."/>
            <person name="Maruyama T."/>
            <person name="Minagawa J."/>
            <person name="Obokata J."/>
            <person name="Shigenobu S."/>
        </authorList>
    </citation>
    <scope>NUCLEOTIDE SEQUENCE [LARGE SCALE GENOMIC DNA]</scope>
</reference>
<evidence type="ECO:0000256" key="5">
    <source>
        <dbReference type="SAM" id="SignalP"/>
    </source>
</evidence>
<dbReference type="Proteomes" id="UP000735302">
    <property type="component" value="Unassembled WGS sequence"/>
</dbReference>
<dbReference type="GO" id="GO:0004965">
    <property type="term" value="F:G protein-coupled GABA receptor activity"/>
    <property type="evidence" value="ECO:0007669"/>
    <property type="project" value="InterPro"/>
</dbReference>
<evidence type="ECO:0000256" key="1">
    <source>
        <dbReference type="ARBA" id="ARBA00023040"/>
    </source>
</evidence>
<evidence type="ECO:0000256" key="3">
    <source>
        <dbReference type="ARBA" id="ARBA00023180"/>
    </source>
</evidence>
<dbReference type="GO" id="GO:0007214">
    <property type="term" value="P:gamma-aminobutyric acid signaling pathway"/>
    <property type="evidence" value="ECO:0007669"/>
    <property type="project" value="TreeGrafter"/>
</dbReference>
<keyword evidence="5" id="KW-0732">Signal</keyword>
<keyword evidence="4" id="KW-0807">Transducer</keyword>
<dbReference type="InterPro" id="IPR002455">
    <property type="entry name" value="GPCR3_GABA-B"/>
</dbReference>
<dbReference type="PANTHER" id="PTHR10519:SF77">
    <property type="entry name" value="GAMMA-AMINOBUTYRIC ACID TYPE B RECEPTOR SUBUNIT 1"/>
    <property type="match status" value="1"/>
</dbReference>
<sequence length="112" mass="12692">MFGSGLKQRLSVVLSLLLFQPDFGSQVTKNKTLTIGGIFPMSGSWDRGVACRPAVQMALEDVNNQTDILPDYKLDTQSNDSPVGYFFYLYGRFRSFLFMHQSCSFFFLGSFF</sequence>
<evidence type="ECO:0000313" key="7">
    <source>
        <dbReference type="Proteomes" id="UP000735302"/>
    </source>
</evidence>
<keyword evidence="2 6" id="KW-0675">Receptor</keyword>
<accession>A0AAV3YBC4</accession>
<dbReference type="InterPro" id="IPR028082">
    <property type="entry name" value="Peripla_BP_I"/>
</dbReference>
<keyword evidence="7" id="KW-1185">Reference proteome</keyword>